<name>A0ABN3JIQ8_9ACTN</name>
<feature type="transmembrane region" description="Helical" evidence="1">
    <location>
        <begin position="66"/>
        <end position="90"/>
    </location>
</feature>
<dbReference type="RefSeq" id="WP_344591777.1">
    <property type="nucleotide sequence ID" value="NZ_BAAARW010000019.1"/>
</dbReference>
<evidence type="ECO:0000313" key="3">
    <source>
        <dbReference type="Proteomes" id="UP001501231"/>
    </source>
</evidence>
<keyword evidence="1" id="KW-0812">Transmembrane</keyword>
<comment type="caution">
    <text evidence="2">The sequence shown here is derived from an EMBL/GenBank/DDBJ whole genome shotgun (WGS) entry which is preliminary data.</text>
</comment>
<dbReference type="Proteomes" id="UP001501231">
    <property type="component" value="Unassembled WGS sequence"/>
</dbReference>
<evidence type="ECO:0000313" key="2">
    <source>
        <dbReference type="EMBL" id="GAA2429208.1"/>
    </source>
</evidence>
<gene>
    <name evidence="2" type="ORF">GCM10010191_48140</name>
</gene>
<proteinExistence type="predicted"/>
<dbReference type="EMBL" id="BAAARW010000019">
    <property type="protein sequence ID" value="GAA2429208.1"/>
    <property type="molecule type" value="Genomic_DNA"/>
</dbReference>
<feature type="transmembrane region" description="Helical" evidence="1">
    <location>
        <begin position="36"/>
        <end position="54"/>
    </location>
</feature>
<reference evidence="2 3" key="1">
    <citation type="journal article" date="2019" name="Int. J. Syst. Evol. Microbiol.">
        <title>The Global Catalogue of Microorganisms (GCM) 10K type strain sequencing project: providing services to taxonomists for standard genome sequencing and annotation.</title>
        <authorList>
            <consortium name="The Broad Institute Genomics Platform"/>
            <consortium name="The Broad Institute Genome Sequencing Center for Infectious Disease"/>
            <person name="Wu L."/>
            <person name="Ma J."/>
        </authorList>
    </citation>
    <scope>NUCLEOTIDE SEQUENCE [LARGE SCALE GENOMIC DNA]</scope>
    <source>
        <strain evidence="2 3">JCM 3325</strain>
    </source>
</reference>
<evidence type="ECO:0000256" key="1">
    <source>
        <dbReference type="SAM" id="Phobius"/>
    </source>
</evidence>
<protein>
    <recommendedName>
        <fullName evidence="4">DUF1109 domain-containing protein</fullName>
    </recommendedName>
</protein>
<keyword evidence="3" id="KW-1185">Reference proteome</keyword>
<accession>A0ABN3JIQ8</accession>
<keyword evidence="1" id="KW-0472">Membrane</keyword>
<organism evidence="2 3">
    <name type="scientific">Actinomadura vinacea</name>
    <dbReference type="NCBI Taxonomy" id="115336"/>
    <lineage>
        <taxon>Bacteria</taxon>
        <taxon>Bacillati</taxon>
        <taxon>Actinomycetota</taxon>
        <taxon>Actinomycetes</taxon>
        <taxon>Streptosporangiales</taxon>
        <taxon>Thermomonosporaceae</taxon>
        <taxon>Actinomadura</taxon>
    </lineage>
</organism>
<keyword evidence="1" id="KW-1133">Transmembrane helix</keyword>
<evidence type="ECO:0008006" key="4">
    <source>
        <dbReference type="Google" id="ProtNLM"/>
    </source>
</evidence>
<feature type="transmembrane region" description="Helical" evidence="1">
    <location>
        <begin position="6"/>
        <end position="24"/>
    </location>
</feature>
<sequence length="197" mass="21543">MKIPYGLGSAGILLIVAPVLVWLNPFRWIVLGDLRWALPFVVACGLGVLGFAGIRAALTVDGWRRWTVAALAICTGLAALPSVGLGLFILMFRDVDQRVAAVSPDGRFRIVVHDTANVIDPVEGVYLQTTEGPFSRRAYFGCFNLDAGTPIQWVKFSGPNTVTVQAEKQWTLRFDPDDMRAVDTLPDDMCAKGLYTD</sequence>